<dbReference type="AlphaFoldDB" id="C5B5R2"/>
<proteinExistence type="predicted"/>
<dbReference type="RefSeq" id="WP_012754211.1">
    <property type="nucleotide sequence ID" value="NC_012811.1"/>
</dbReference>
<evidence type="ECO:0000313" key="1">
    <source>
        <dbReference type="EMBL" id="ACS43794.1"/>
    </source>
</evidence>
<evidence type="ECO:0000313" key="2">
    <source>
        <dbReference type="Proteomes" id="UP000009081"/>
    </source>
</evidence>
<accession>C5B5R2</accession>
<gene>
    <name evidence="1" type="ordered locus">MexAM1_META2p1000</name>
</gene>
<geneLocation type="plasmid" evidence="1 2">
    <name>megaplasmid</name>
</geneLocation>
<reference evidence="1 2" key="1">
    <citation type="journal article" date="2009" name="PLoS ONE">
        <title>Methylobacterium genome sequences: a reference blueprint to investigate microbial metabolism of C1 compounds from natural and industrial sources.</title>
        <authorList>
            <person name="Vuilleumier S."/>
            <person name="Chistoserdova L."/>
            <person name="Lee M.-C."/>
            <person name="Bringel F."/>
            <person name="Lajus A."/>
            <person name="Zhou Y."/>
            <person name="Gourion B."/>
            <person name="Barbe V."/>
            <person name="Chang J."/>
            <person name="Cruveiller S."/>
            <person name="Dossat C."/>
            <person name="Gillett W."/>
            <person name="Gruffaz C."/>
            <person name="Haugen E."/>
            <person name="Hourcade E."/>
            <person name="Levy R."/>
            <person name="Mangenot S."/>
            <person name="Muller E."/>
            <person name="Nadalig T."/>
            <person name="Pagni M."/>
            <person name="Penny C."/>
            <person name="Peyraud R."/>
            <person name="Robinson D.G."/>
            <person name="Roche D."/>
            <person name="Rouy Z."/>
            <person name="Saenampechek C."/>
            <person name="Salvignol G."/>
            <person name="Vallenet D."/>
            <person name="Wu Z."/>
            <person name="Marx C.J."/>
            <person name="Vorholt J.A."/>
            <person name="Olson M.V."/>
            <person name="Kaul R."/>
            <person name="Weissenbach J."/>
            <person name="Medigue C."/>
            <person name="Lidstrom M.E."/>
        </authorList>
    </citation>
    <scope>NUCLEOTIDE SEQUENCE [LARGE SCALE GENOMIC DNA]</scope>
    <source>
        <strain evidence="2">ATCC 14718 / DSM 1338 / JCM 2805 / NCIMB 9133 / AM1</strain>
    </source>
</reference>
<dbReference type="OrthoDB" id="4366615at2"/>
<sequence>MDRTMRETYARKPVTDPHIMVAAIGDSKGDQAPLQMTQFEADIRLADGVRSLWLEGNGQGNDGESYGLLPLALALKTSCDAIEVQGRRGVAFTFGDEPLQLSYTRAEIERVLGVRIERPQMTAAEIYALAARNWDIFHVVVKEGSYVRDQGGLRRVVESFKTVLPERIIELDDYRLMPEVVVSTLQVIGGADKAAVAASWGGNASKTIGAAIRNLPAVQDRPSAGGLARY</sequence>
<name>C5B5R2_METEA</name>
<dbReference type="Proteomes" id="UP000009081">
    <property type="component" value="Plasmid megaplasmid"/>
</dbReference>
<keyword evidence="1" id="KW-0614">Plasmid</keyword>
<protein>
    <submittedName>
        <fullName evidence="1">Uncharacterized protein</fullName>
    </submittedName>
</protein>
<dbReference type="EMBL" id="CP001511">
    <property type="protein sequence ID" value="ACS43794.1"/>
    <property type="molecule type" value="Genomic_DNA"/>
</dbReference>
<keyword evidence="2" id="KW-1185">Reference proteome</keyword>
<dbReference type="KEGG" id="mea:Mex_2p1000"/>
<organism evidence="1 2">
    <name type="scientific">Methylorubrum extorquens (strain ATCC 14718 / DSM 1338 / JCM 2805 / NCIMB 9133 / AM1)</name>
    <name type="common">Methylobacterium extorquens</name>
    <dbReference type="NCBI Taxonomy" id="272630"/>
    <lineage>
        <taxon>Bacteria</taxon>
        <taxon>Pseudomonadati</taxon>
        <taxon>Pseudomonadota</taxon>
        <taxon>Alphaproteobacteria</taxon>
        <taxon>Hyphomicrobiales</taxon>
        <taxon>Methylobacteriaceae</taxon>
        <taxon>Methylorubrum</taxon>
    </lineage>
</organism>
<dbReference type="HOGENOM" id="CLU_064457_0_0_5"/>